<keyword evidence="2" id="KW-0678">Repressor</keyword>
<gene>
    <name evidence="8" type="ORF">HERILL_LOCUS3014</name>
</gene>
<feature type="domain" description="BEN" evidence="7">
    <location>
        <begin position="283"/>
        <end position="380"/>
    </location>
</feature>
<dbReference type="GO" id="GO:0045666">
    <property type="term" value="P:positive regulation of neuron differentiation"/>
    <property type="evidence" value="ECO:0007669"/>
    <property type="project" value="InterPro"/>
</dbReference>
<dbReference type="GO" id="GO:0005634">
    <property type="term" value="C:nucleus"/>
    <property type="evidence" value="ECO:0007669"/>
    <property type="project" value="UniProtKB-SubCell"/>
</dbReference>
<feature type="compositionally biased region" description="Low complexity" evidence="6">
    <location>
        <begin position="129"/>
        <end position="140"/>
    </location>
</feature>
<keyword evidence="9" id="KW-1185">Reference proteome</keyword>
<evidence type="ECO:0000259" key="7">
    <source>
        <dbReference type="PROSITE" id="PS51457"/>
    </source>
</evidence>
<dbReference type="OrthoDB" id="8186171at2759"/>
<dbReference type="GO" id="GO:0003714">
    <property type="term" value="F:transcription corepressor activity"/>
    <property type="evidence" value="ECO:0007669"/>
    <property type="project" value="InterPro"/>
</dbReference>
<dbReference type="SMART" id="SM01025">
    <property type="entry name" value="BEN"/>
    <property type="match status" value="1"/>
</dbReference>
<feature type="region of interest" description="Disordered" evidence="6">
    <location>
        <begin position="54"/>
        <end position="103"/>
    </location>
</feature>
<dbReference type="EMBL" id="LR899009">
    <property type="protein sequence ID" value="CAD7079822.1"/>
    <property type="molecule type" value="Genomic_DNA"/>
</dbReference>
<evidence type="ECO:0000256" key="1">
    <source>
        <dbReference type="ARBA" id="ARBA00004123"/>
    </source>
</evidence>
<evidence type="ECO:0000256" key="6">
    <source>
        <dbReference type="SAM" id="MobiDB-lite"/>
    </source>
</evidence>
<reference evidence="8 9" key="1">
    <citation type="submission" date="2020-11" db="EMBL/GenBank/DDBJ databases">
        <authorList>
            <person name="Wallbank WR R."/>
            <person name="Pardo Diaz C."/>
            <person name="Kozak K."/>
            <person name="Martin S."/>
            <person name="Jiggins C."/>
            <person name="Moest M."/>
            <person name="Warren A I."/>
            <person name="Generalovic N T."/>
            <person name="Byers J.R.P. K."/>
            <person name="Montejo-Kovacevich G."/>
            <person name="Yen C E."/>
        </authorList>
    </citation>
    <scope>NUCLEOTIDE SEQUENCE [LARGE SCALE GENOMIC DNA]</scope>
</reference>
<evidence type="ECO:0000256" key="4">
    <source>
        <dbReference type="ARBA" id="ARBA00023163"/>
    </source>
</evidence>
<protein>
    <recommendedName>
        <fullName evidence="7">BEN domain-containing protein</fullName>
    </recommendedName>
</protein>
<comment type="subcellular location">
    <subcellularLocation>
        <location evidence="1">Nucleus</location>
    </subcellularLocation>
</comment>
<evidence type="ECO:0000256" key="5">
    <source>
        <dbReference type="ARBA" id="ARBA00023242"/>
    </source>
</evidence>
<keyword evidence="5" id="KW-0539">Nucleus</keyword>
<feature type="region of interest" description="Disordered" evidence="6">
    <location>
        <begin position="207"/>
        <end position="261"/>
    </location>
</feature>
<evidence type="ECO:0000313" key="9">
    <source>
        <dbReference type="Proteomes" id="UP000594454"/>
    </source>
</evidence>
<keyword evidence="4" id="KW-0804">Transcription</keyword>
<feature type="compositionally biased region" description="Polar residues" evidence="6">
    <location>
        <begin position="59"/>
        <end position="69"/>
    </location>
</feature>
<dbReference type="Pfam" id="PF10523">
    <property type="entry name" value="BEN"/>
    <property type="match status" value="1"/>
</dbReference>
<keyword evidence="3" id="KW-0805">Transcription regulation</keyword>
<proteinExistence type="predicted"/>
<dbReference type="AlphaFoldDB" id="A0A7R8UGY3"/>
<evidence type="ECO:0000313" key="8">
    <source>
        <dbReference type="EMBL" id="CAD7079822.1"/>
    </source>
</evidence>
<dbReference type="InterPro" id="IPR018379">
    <property type="entry name" value="BEN_domain"/>
</dbReference>
<sequence length="391" mass="42632">MDSFRGRHFKKILFERFAEPPKSYNAGGIVEQLELKADIENNDPNQDCEWFRSVERSSTDQSQPLNLSTKKLDSEASYLKPISPAQSQKATKRPLEDAKSEVSTIEKQDVVIFSVKTNTNLPTKKRSSISKSGSKSQGKGKTVDLKKGANVIGDSHREACGNSPLMPQLPKKKKKIASTKGLSSITTPQFLPSVDVASPNSRNEIVPNIKREVKDEGYDSTEVLSDEAESSSSPKLEQEDLPSSPSSPVATTPSPCKSDSETINNLKEETNQDTCMDVTILGPNGTTVPTSVYLKLYNSTASLATRLLLSTVFGREILATHSLTGKESPAFKGLEKPPKKQLDPLIVEDIITAVSQFGNGSIREIRLAITTKCADENKMMRKLAKAASKTG</sequence>
<dbReference type="InParanoid" id="A0A7R8UGY3"/>
<dbReference type="PANTHER" id="PTHR35346">
    <property type="entry name" value="BEN DOMAIN-CONTAINING PROTEIN 6"/>
    <property type="match status" value="1"/>
</dbReference>
<dbReference type="Proteomes" id="UP000594454">
    <property type="component" value="Chromosome 1"/>
</dbReference>
<dbReference type="GO" id="GO:0045746">
    <property type="term" value="P:negative regulation of Notch signaling pathway"/>
    <property type="evidence" value="ECO:0007669"/>
    <property type="project" value="InterPro"/>
</dbReference>
<dbReference type="PROSITE" id="PS51457">
    <property type="entry name" value="BEN"/>
    <property type="match status" value="1"/>
</dbReference>
<accession>A0A7R8UGY3</accession>
<dbReference type="GO" id="GO:0003677">
    <property type="term" value="F:DNA binding"/>
    <property type="evidence" value="ECO:0007669"/>
    <property type="project" value="InterPro"/>
</dbReference>
<feature type="region of interest" description="Disordered" evidence="6">
    <location>
        <begin position="122"/>
        <end position="186"/>
    </location>
</feature>
<organism evidence="8 9">
    <name type="scientific">Hermetia illucens</name>
    <name type="common">Black soldier fly</name>
    <dbReference type="NCBI Taxonomy" id="343691"/>
    <lineage>
        <taxon>Eukaryota</taxon>
        <taxon>Metazoa</taxon>
        <taxon>Ecdysozoa</taxon>
        <taxon>Arthropoda</taxon>
        <taxon>Hexapoda</taxon>
        <taxon>Insecta</taxon>
        <taxon>Pterygota</taxon>
        <taxon>Neoptera</taxon>
        <taxon>Endopterygota</taxon>
        <taxon>Diptera</taxon>
        <taxon>Brachycera</taxon>
        <taxon>Stratiomyomorpha</taxon>
        <taxon>Stratiomyidae</taxon>
        <taxon>Hermetiinae</taxon>
        <taxon>Hermetia</taxon>
    </lineage>
</organism>
<feature type="compositionally biased region" description="Basic and acidic residues" evidence="6">
    <location>
        <begin position="93"/>
        <end position="103"/>
    </location>
</feature>
<evidence type="ECO:0000256" key="3">
    <source>
        <dbReference type="ARBA" id="ARBA00023015"/>
    </source>
</evidence>
<evidence type="ECO:0000256" key="2">
    <source>
        <dbReference type="ARBA" id="ARBA00022491"/>
    </source>
</evidence>
<dbReference type="InterPro" id="IPR037496">
    <property type="entry name" value="BEND6-like"/>
</dbReference>
<dbReference type="PANTHER" id="PTHR35346:SF1">
    <property type="entry name" value="BEN DOMAIN-CONTAINING PROTEIN 6"/>
    <property type="match status" value="1"/>
</dbReference>
<dbReference type="Gene3D" id="1.10.10.2590">
    <property type="entry name" value="BEN domain"/>
    <property type="match status" value="1"/>
</dbReference>
<feature type="compositionally biased region" description="Low complexity" evidence="6">
    <location>
        <begin position="242"/>
        <end position="255"/>
    </location>
</feature>
<name>A0A7R8UGY3_HERIL</name>